<dbReference type="HOGENOM" id="CLU_3109738_0_0_1"/>
<evidence type="ECO:0000313" key="2">
    <source>
        <dbReference type="Proteomes" id="UP000008021"/>
    </source>
</evidence>
<reference evidence="1" key="2">
    <citation type="submission" date="2018-05" db="EMBL/GenBank/DDBJ databases">
        <title>OmerRS3 (Oryza meridionalis Reference Sequence Version 3).</title>
        <authorList>
            <person name="Zhang J."/>
            <person name="Kudrna D."/>
            <person name="Lee S."/>
            <person name="Talag J."/>
            <person name="Welchert J."/>
            <person name="Wing R.A."/>
        </authorList>
    </citation>
    <scope>NUCLEOTIDE SEQUENCE [LARGE SCALE GENOMIC DNA]</scope>
    <source>
        <strain evidence="1">OR44</strain>
    </source>
</reference>
<organism evidence="1">
    <name type="scientific">Oryza meridionalis</name>
    <dbReference type="NCBI Taxonomy" id="40149"/>
    <lineage>
        <taxon>Eukaryota</taxon>
        <taxon>Viridiplantae</taxon>
        <taxon>Streptophyta</taxon>
        <taxon>Embryophyta</taxon>
        <taxon>Tracheophyta</taxon>
        <taxon>Spermatophyta</taxon>
        <taxon>Magnoliopsida</taxon>
        <taxon>Liliopsida</taxon>
        <taxon>Poales</taxon>
        <taxon>Poaceae</taxon>
        <taxon>BOP clade</taxon>
        <taxon>Oryzoideae</taxon>
        <taxon>Oryzeae</taxon>
        <taxon>Oryzinae</taxon>
        <taxon>Oryza</taxon>
    </lineage>
</organism>
<keyword evidence="2" id="KW-1185">Reference proteome</keyword>
<sequence length="51" mass="5682">MCILAIGRMLDVTLTPRDSNLWVPSANCCVLLPLSLEVRAIKHLSEEWSVS</sequence>
<dbReference type="AlphaFoldDB" id="A0A0E0DC15"/>
<dbReference type="Gramene" id="OMERI04G05800.2">
    <property type="protein sequence ID" value="OMERI04G05800.2"/>
    <property type="gene ID" value="OMERI04G05800"/>
</dbReference>
<dbReference type="EnsemblPlants" id="OMERI04G05800.2">
    <property type="protein sequence ID" value="OMERI04G05800.2"/>
    <property type="gene ID" value="OMERI04G05800"/>
</dbReference>
<protein>
    <submittedName>
        <fullName evidence="1">Uncharacterized protein</fullName>
    </submittedName>
</protein>
<dbReference type="Proteomes" id="UP000008021">
    <property type="component" value="Chromosome 4"/>
</dbReference>
<accession>A0A0E0DC15</accession>
<dbReference type="EnsemblPlants" id="OMERI04G05800.1">
    <property type="protein sequence ID" value="OMERI04G05800.1"/>
    <property type="gene ID" value="OMERI04G05800"/>
</dbReference>
<name>A0A0E0DC15_9ORYZ</name>
<evidence type="ECO:0000313" key="1">
    <source>
        <dbReference type="EnsemblPlants" id="OMERI04G05800.2"/>
    </source>
</evidence>
<dbReference type="Gramene" id="OMERI04G05800.1">
    <property type="protein sequence ID" value="OMERI04G05800.1"/>
    <property type="gene ID" value="OMERI04G05800"/>
</dbReference>
<reference evidence="1" key="1">
    <citation type="submission" date="2015-04" db="UniProtKB">
        <authorList>
            <consortium name="EnsemblPlants"/>
        </authorList>
    </citation>
    <scope>IDENTIFICATION</scope>
</reference>
<proteinExistence type="predicted"/>